<dbReference type="SUPFAM" id="SSF49562">
    <property type="entry name" value="C2 domain (Calcium/lipid-binding domain, CaLB)"/>
    <property type="match status" value="2"/>
</dbReference>
<sequence>MAKSLGTQKYEQRVILPVGSKEIEFTLPPGAFSCTPPRSRRANQTLDIPTKNGPSLSPSDAHIGNNVRQRRFSTALLFPGRVDGTSSPLLSPSILLHCSAPSSPIPNYSPSPAHSPCLSPLPSLFNFFRERSPSPARSRTPSPAKEVSPPTTSSRNSPILSGVTSNIGALNPDLYKSPLIPEEDTNNYPEGHLGRFWFSISYDSEQEKLLINLIRIHNLPSRDKDSTNACDPLVRVALLPGERRYHQSSIQRKTCNPVFNEVFGFCVSHKELQEQTIKFTVIDNGRLRKRQVIGHLLCSLKHISIEDGKQQIITQDISKDPSSVGSPGEMHISLCYHPSADRFTVTILQARNIRAPNTAVPDSYVRLTLFNQTRAVKTKRTGIIRRSADPCYNESFHFRLEATNVDTTNIVLAIHQPDNKDRILGRLVLGSFMFARGRGMAHWNEMFARPREHIQLWHPLPDLN</sequence>
<proteinExistence type="predicted"/>
<dbReference type="GO" id="GO:0070382">
    <property type="term" value="C:exocytic vesicle"/>
    <property type="evidence" value="ECO:0007669"/>
    <property type="project" value="TreeGrafter"/>
</dbReference>
<comment type="caution">
    <text evidence="1">The sequence shown here is derived from an EMBL/GenBank/DDBJ whole genome shotgun (WGS) entry which is preliminary data.</text>
</comment>
<dbReference type="PROSITE" id="PS50004">
    <property type="entry name" value="C2"/>
    <property type="match status" value="2"/>
</dbReference>
<dbReference type="OrthoDB" id="10259057at2759"/>
<dbReference type="GO" id="GO:0005886">
    <property type="term" value="C:plasma membrane"/>
    <property type="evidence" value="ECO:0007669"/>
    <property type="project" value="TreeGrafter"/>
</dbReference>
<dbReference type="SMART" id="SM00239">
    <property type="entry name" value="C2"/>
    <property type="match status" value="2"/>
</dbReference>
<keyword evidence="2" id="KW-1185">Reference proteome</keyword>
<dbReference type="InterPro" id="IPR000008">
    <property type="entry name" value="C2_dom"/>
</dbReference>
<dbReference type="GO" id="GO:0000149">
    <property type="term" value="F:SNARE binding"/>
    <property type="evidence" value="ECO:0007669"/>
    <property type="project" value="TreeGrafter"/>
</dbReference>
<dbReference type="InterPro" id="IPR035892">
    <property type="entry name" value="C2_domain_sf"/>
</dbReference>
<dbReference type="Pfam" id="PF00168">
    <property type="entry name" value="C2"/>
    <property type="match status" value="2"/>
</dbReference>
<dbReference type="STRING" id="35525.A0A162SKG5"/>
<dbReference type="PANTHER" id="PTHR10024:SF234">
    <property type="entry name" value="SYNAPTOTAGMIN-15-RELATED"/>
    <property type="match status" value="1"/>
</dbReference>
<dbReference type="GO" id="GO:0001786">
    <property type="term" value="F:phosphatidylserine binding"/>
    <property type="evidence" value="ECO:0007669"/>
    <property type="project" value="TreeGrafter"/>
</dbReference>
<dbReference type="GO" id="GO:0005544">
    <property type="term" value="F:calcium-dependent phospholipid binding"/>
    <property type="evidence" value="ECO:0007669"/>
    <property type="project" value="TreeGrafter"/>
</dbReference>
<dbReference type="InterPro" id="IPR001565">
    <property type="entry name" value="Synaptotagmin"/>
</dbReference>
<name>A0A162SKG5_9CRUS</name>
<dbReference type="Gene3D" id="2.60.40.150">
    <property type="entry name" value="C2 domain"/>
    <property type="match status" value="2"/>
</dbReference>
<evidence type="ECO:0000313" key="1">
    <source>
        <dbReference type="EMBL" id="KZS21390.1"/>
    </source>
</evidence>
<dbReference type="FunFam" id="2.60.40.150:FF:000237">
    <property type="entry name" value="Synaptotagmin 15"/>
    <property type="match status" value="1"/>
</dbReference>
<dbReference type="GO" id="GO:0017156">
    <property type="term" value="P:calcium-ion regulated exocytosis"/>
    <property type="evidence" value="ECO:0007669"/>
    <property type="project" value="TreeGrafter"/>
</dbReference>
<accession>A0A162SKG5</accession>
<dbReference type="Proteomes" id="UP000076858">
    <property type="component" value="Unassembled WGS sequence"/>
</dbReference>
<dbReference type="FunFam" id="2.60.40.150:FF:000273">
    <property type="entry name" value="Predicted protein"/>
    <property type="match status" value="1"/>
</dbReference>
<dbReference type="GO" id="GO:0030276">
    <property type="term" value="F:clathrin binding"/>
    <property type="evidence" value="ECO:0007669"/>
    <property type="project" value="TreeGrafter"/>
</dbReference>
<organism evidence="1 2">
    <name type="scientific">Daphnia magna</name>
    <dbReference type="NCBI Taxonomy" id="35525"/>
    <lineage>
        <taxon>Eukaryota</taxon>
        <taxon>Metazoa</taxon>
        <taxon>Ecdysozoa</taxon>
        <taxon>Arthropoda</taxon>
        <taxon>Crustacea</taxon>
        <taxon>Branchiopoda</taxon>
        <taxon>Diplostraca</taxon>
        <taxon>Cladocera</taxon>
        <taxon>Anomopoda</taxon>
        <taxon>Daphniidae</taxon>
        <taxon>Daphnia</taxon>
    </lineage>
</organism>
<gene>
    <name evidence="1" type="ORF">APZ42_011307</name>
</gene>
<protein>
    <submittedName>
        <fullName evidence="1">Synaptotagmin-15</fullName>
    </submittedName>
</protein>
<dbReference type="PANTHER" id="PTHR10024">
    <property type="entry name" value="SYNAPTOTAGMIN"/>
    <property type="match status" value="1"/>
</dbReference>
<dbReference type="PRINTS" id="PR00399">
    <property type="entry name" value="SYNAPTOTAGMN"/>
</dbReference>
<reference evidence="1 2" key="1">
    <citation type="submission" date="2016-03" db="EMBL/GenBank/DDBJ databases">
        <title>EvidentialGene: Evidence-directed Construction of Genes on Genomes.</title>
        <authorList>
            <person name="Gilbert D.G."/>
            <person name="Choi J.-H."/>
            <person name="Mockaitis K."/>
            <person name="Colbourne J."/>
            <person name="Pfrender M."/>
        </authorList>
    </citation>
    <scope>NUCLEOTIDE SEQUENCE [LARGE SCALE GENOMIC DNA]</scope>
    <source>
        <strain evidence="1 2">Xinb3</strain>
        <tissue evidence="1">Complete organism</tissue>
    </source>
</reference>
<evidence type="ECO:0000313" key="2">
    <source>
        <dbReference type="Proteomes" id="UP000076858"/>
    </source>
</evidence>
<dbReference type="AlphaFoldDB" id="A0A162SKG5"/>
<dbReference type="GO" id="GO:0005509">
    <property type="term" value="F:calcium ion binding"/>
    <property type="evidence" value="ECO:0007669"/>
    <property type="project" value="TreeGrafter"/>
</dbReference>
<dbReference type="EMBL" id="LRGB01000024">
    <property type="protein sequence ID" value="KZS21390.1"/>
    <property type="molecule type" value="Genomic_DNA"/>
</dbReference>